<evidence type="ECO:0000256" key="1">
    <source>
        <dbReference type="SAM" id="Coils"/>
    </source>
</evidence>
<evidence type="ECO:0000259" key="3">
    <source>
        <dbReference type="Pfam" id="PF20469"/>
    </source>
</evidence>
<evidence type="ECO:0000313" key="5">
    <source>
        <dbReference type="Proteomes" id="UP000324159"/>
    </source>
</evidence>
<dbReference type="InterPro" id="IPR027417">
    <property type="entry name" value="P-loop_NTPase"/>
</dbReference>
<dbReference type="InterPro" id="IPR051396">
    <property type="entry name" value="Bact_Antivir_Def_Nuclease"/>
</dbReference>
<dbReference type="OrthoDB" id="5349374at2"/>
<feature type="domain" description="Endonuclease GajA/Old nuclease/RecF-like AAA" evidence="2">
    <location>
        <begin position="159"/>
        <end position="335"/>
    </location>
</feature>
<dbReference type="PANTHER" id="PTHR43581:SF2">
    <property type="entry name" value="EXCINUCLEASE ATPASE SUBUNIT"/>
    <property type="match status" value="1"/>
</dbReference>
<dbReference type="Proteomes" id="UP000324159">
    <property type="component" value="Unassembled WGS sequence"/>
</dbReference>
<keyword evidence="4" id="KW-0540">Nuclease</keyword>
<dbReference type="EMBL" id="VNIB01000003">
    <property type="protein sequence ID" value="TYO99364.1"/>
    <property type="molecule type" value="Genomic_DNA"/>
</dbReference>
<proteinExistence type="predicted"/>
<dbReference type="PANTHER" id="PTHR43581">
    <property type="entry name" value="ATP/GTP PHOSPHATASE"/>
    <property type="match status" value="1"/>
</dbReference>
<evidence type="ECO:0000259" key="2">
    <source>
        <dbReference type="Pfam" id="PF13175"/>
    </source>
</evidence>
<keyword evidence="4" id="KW-0255">Endonuclease</keyword>
<dbReference type="Gene3D" id="3.40.50.300">
    <property type="entry name" value="P-loop containing nucleotide triphosphate hydrolases"/>
    <property type="match status" value="1"/>
</dbReference>
<sequence>MKLVEFRITNFRGLGGSGNVITFDGSNVIFLIGQNNVGKSSFLHAYEFFVNSRQKAAESDFFQYKTDTAIEMEADFRREEGDDENPDFSGEPDWIEKWVQTDTGLITIKKIWTEVGKAFTKYTKGADGEFVKNGFGGMDSLFTKYAPTPIAINAIETVESLEKKVNEIIEKEHLKKLKENYTTEYDDAVTAIRKIQEKVTSSEAIQTYNTNINASFKKVFPSLSLKISVKDEGGGIDVVKAFKTNHSIDVAKDGVDRKETFSQHGHGVIRQALFNFFAFLKSETIGNRKEYILLFEEPELFLHPKSTRLLREELYSLAEDSPFQILCCTHCPQMIDISKPHCSLVRICKVENERTVSHQVGESIFQNEVNKDFVQMINRFDPNVCEAFYADTVCLVEGDTEAVICRELLKSSYPSSDIFVLNTGSKNNIPFFQRILTHFRIRHVVIHDSDTRYAYVDRDRTKPRTKKDGNPRANSAWSLNASIQAELSAAKTQGVPVARLVSVYDFEGENDYVMDTDKGKPLSAYEFATTQKENADLPIRKFLEQIVGWNFEKEWSGEEVDAIEEPWKG</sequence>
<dbReference type="InterPro" id="IPR041685">
    <property type="entry name" value="AAA_GajA/Old/RecF-like"/>
</dbReference>
<feature type="coiled-coil region" evidence="1">
    <location>
        <begin position="151"/>
        <end position="198"/>
    </location>
</feature>
<reference evidence="4 5" key="1">
    <citation type="submission" date="2019-07" db="EMBL/GenBank/DDBJ databases">
        <title>Genomic Encyclopedia of Type Strains, Phase IV (KMG-IV): sequencing the most valuable type-strain genomes for metagenomic binning, comparative biology and taxonomic classification.</title>
        <authorList>
            <person name="Goeker M."/>
        </authorList>
    </citation>
    <scope>NUCLEOTIDE SEQUENCE [LARGE SCALE GENOMIC DNA]</scope>
    <source>
        <strain evidence="4 5">SS015</strain>
    </source>
</reference>
<accession>A0A5D3WM42</accession>
<name>A0A5D3WM42_9BACT</name>
<keyword evidence="5" id="KW-1185">Reference proteome</keyword>
<dbReference type="SUPFAM" id="SSF52540">
    <property type="entry name" value="P-loop containing nucleoside triphosphate hydrolases"/>
    <property type="match status" value="1"/>
</dbReference>
<gene>
    <name evidence="4" type="ORF">EDC39_103210</name>
</gene>
<keyword evidence="4" id="KW-0378">Hydrolase</keyword>
<dbReference type="Pfam" id="PF20469">
    <property type="entry name" value="OLD-like_TOPRIM"/>
    <property type="match status" value="1"/>
</dbReference>
<comment type="caution">
    <text evidence="4">The sequence shown here is derived from an EMBL/GenBank/DDBJ whole genome shotgun (WGS) entry which is preliminary data.</text>
</comment>
<feature type="domain" description="OLD protein-like TOPRIM" evidence="3">
    <location>
        <begin position="388"/>
        <end position="450"/>
    </location>
</feature>
<dbReference type="GO" id="GO:0004519">
    <property type="term" value="F:endonuclease activity"/>
    <property type="evidence" value="ECO:0007669"/>
    <property type="project" value="UniProtKB-KW"/>
</dbReference>
<organism evidence="4 5">
    <name type="scientific">Geothermobacter ehrlichii</name>
    <dbReference type="NCBI Taxonomy" id="213224"/>
    <lineage>
        <taxon>Bacteria</taxon>
        <taxon>Pseudomonadati</taxon>
        <taxon>Thermodesulfobacteriota</taxon>
        <taxon>Desulfuromonadia</taxon>
        <taxon>Desulfuromonadales</taxon>
        <taxon>Geothermobacteraceae</taxon>
        <taxon>Geothermobacter</taxon>
    </lineage>
</organism>
<dbReference type="InterPro" id="IPR034139">
    <property type="entry name" value="TOPRIM_OLD"/>
</dbReference>
<protein>
    <submittedName>
        <fullName evidence="4">Putative ATP-dependent endonuclease of OLD family</fullName>
    </submittedName>
</protein>
<dbReference type="Pfam" id="PF13175">
    <property type="entry name" value="AAA_15"/>
    <property type="match status" value="2"/>
</dbReference>
<keyword evidence="1" id="KW-0175">Coiled coil</keyword>
<dbReference type="CDD" id="cd01026">
    <property type="entry name" value="TOPRIM_OLD"/>
    <property type="match status" value="1"/>
</dbReference>
<dbReference type="RefSeq" id="WP_148895283.1">
    <property type="nucleotide sequence ID" value="NZ_VNIB01000003.1"/>
</dbReference>
<feature type="domain" description="Endonuclease GajA/Old nuclease/RecF-like AAA" evidence="2">
    <location>
        <begin position="1"/>
        <end position="63"/>
    </location>
</feature>
<dbReference type="AlphaFoldDB" id="A0A5D3WM42"/>
<evidence type="ECO:0000313" key="4">
    <source>
        <dbReference type="EMBL" id="TYO99364.1"/>
    </source>
</evidence>